<dbReference type="InterPro" id="IPR018247">
    <property type="entry name" value="EF_Hand_1_Ca_BS"/>
</dbReference>
<dbReference type="Pfam" id="PF00009">
    <property type="entry name" value="GTP_EFTU"/>
    <property type="match status" value="1"/>
</dbReference>
<feature type="domain" description="EF-hand" evidence="5">
    <location>
        <begin position="1806"/>
        <end position="1841"/>
    </location>
</feature>
<dbReference type="Pfam" id="PF13499">
    <property type="entry name" value="EF-hand_7"/>
    <property type="match status" value="1"/>
</dbReference>
<dbReference type="SUPFAM" id="SSF52540">
    <property type="entry name" value="P-loop containing nucleoside triphosphate hydrolases"/>
    <property type="match status" value="1"/>
</dbReference>
<dbReference type="CDD" id="cd00051">
    <property type="entry name" value="EFh"/>
    <property type="match status" value="1"/>
</dbReference>
<evidence type="ECO:0000256" key="3">
    <source>
        <dbReference type="ARBA" id="ARBA00023134"/>
    </source>
</evidence>
<dbReference type="PROSITE" id="PS50222">
    <property type="entry name" value="EF_HAND_2"/>
    <property type="match status" value="2"/>
</dbReference>
<keyword evidence="1" id="KW-0547">Nucleotide-binding</keyword>
<protein>
    <recommendedName>
        <fullName evidence="5">EF-hand domain-containing protein</fullName>
    </recommendedName>
</protein>
<dbReference type="SMART" id="SM00054">
    <property type="entry name" value="EFh"/>
    <property type="match status" value="2"/>
</dbReference>
<keyword evidence="4" id="KW-0812">Transmembrane</keyword>
<dbReference type="SUPFAM" id="SSF47473">
    <property type="entry name" value="EF-hand"/>
    <property type="match status" value="1"/>
</dbReference>
<sequence>MSMAHLLVAVFAGKSTTCGHLIFKRGGISQREMDKLQAMTEEDGSSSFDFVYFLDTSNGERDRGVTIPCDFSDFFTKKYHYVIVDTPGQKNNIKNMIAGRSIANGGMLLVVPTQKEGFEAAIAKAAAKLGVDYGQTPQDVRLLCLFFGVDQIIVGINEVDAWGRFNKVRDEFQEMFLMIGFKPTNVQVIPHSGFHSDNLALKSDNAQWYKGWKANIDLKKSFARFTILDAFNDFIEQPLRHTELHVRLPISNMKGFGKIISRTVEQSILLPRDVAGIDSSDRLGTKVCSIEQQKKQPEKGCRGDSAGLSIKGIAKFEKAQCGPIISVQKEGKFQPIKTFASVIAVKECPGILEAASANIKQKKEALYFASYYIIFGILHELSHVVIASFLLPSPSYQVATLHDLINFLVRASLGRFCLIDVGDTGVSGSSSAARHIAAIRHFGWIFSLSVAICVHYWHRRCDSRSRGKGVSWLTPVFEQPRFVIAAYVAALEGISTDLLGLVPVLNQSPHMPSFTLSYCSCFTRIRSHSSHLSIISIYLSTAQLPPIPMGSEPAPSATILFFCGNFGIILINSSWINVDGGKRALDMLEKMVEVTMMRGAQSGGVVTFQPALSGPAFYNSDSQAPIIRGKRSRVVNSKRTVLSMGLRSKLEKDNCSMIGKKLVGWNADEFNDPNETGKRLVRGFFGHTRFATSSKASMDGTHPHQWSPRQRHSVYSFQSAAASKMMVLEAHKSASSFQPKSQILGVENFVTHNGDFEFYKINGNYYDTEAIQQWLVRALHISMPCTVDSAAIAGMIDLLRVQGCFALSARYAICFAMYGGSMSLDPMDPEITYPSVKDYVVIGKVFDESLISLIKKRDVKSLEDMSASGEMREELVGMVTGALAELNASKDLRFDFVSAVNALSKSFVSFDVEGGDLGNFVRATVNAFFDNDLLHSTRLFMENAKGSFGLCVTTSMDSYRQVVFAAKGQTLSVAFYPRKGVICYGSEQAAVKAGLNYDVPQVESGPGTTYQCVEENAVRLDLDDLGGEICLLDWGYGGDDEPAISPPNRNLAVDKLLGGAVNVVLFHLETAMTKSSILSRRLVPIEMNDFIKPLLDDCTDPVLVDIQDIPRICANIQDDWQDVGLNRMTAWHLGQCIQRRLQGRLDGQIEAHTNQVDILVTGCEVSLWVAEQFVADLAKCFPKLGVKAVSSNKLLGLFGQELSIPSIGFPFTSRTLNIKDAIIIIVSHSGGTFGPLACSNLMQSFSPHIFAVTSEWDTQVGKQLRSMYDNKNDLLTSRIFSTDVGVRSAEPCSVSVVATHQLLTNIFQHICMTIISNPQFRGVSGSIITEQDLHTLERCNRDGLTSLERIVGVDRIGNPVQEVHKQTEGELRAAGDIWSEHILENAKAYILTFIYIVGTVTSGYPLISGLAMAFGLTGSEGGFYVIRFLDALIYFWLPQINITILRLYHGRNLRHRMVGRTVVIGDTCPWVAQSAEAFLSKIFACSYSIAGLNVLSGNPADHLVHRHTHRVVRGSLLLCGRPDGRLTALTTLEASTCLAVNQASSIQSLGGTCESITIGHNDAKLPLSFKGICLEDFRPKFLCEKYLDDHERYDTSDIRISTCDNETETNHMKMSIGHDKDLDRELSLTRHALAIMKRLKPDRDSIQLISKTEKQQSHVRVELSSLTRAVLRRRTTDGDDSQLGSKTERRQSYGRTTGALLGNCFIAGISSRLFYPCSCFYCITGLYSNMEREAKTKLRRIGQDSSDGDSPRRIHHHIDSVIDNMINERQRDNQVVEIFQALDTNNNGHIDYEEFIRAYLEINPDVSLVQLQTMFQEADLNGNGTIDLNEFMQMARITPVDLLSKNSVVDRDVRGLMQVMPSTETYFGEELEKTSPEGVGSFILSQSQHLAMELYESRIASMQRFVAMTVMFHQMGMRVQTFFEAISFGLLGYRMDRTHSIMRIATTASPVSGADVRDRMLELHLRFKIRKAVDLVSCAFADWNRRRLILSAGRRQSQSSRF</sequence>
<feature type="transmembrane region" description="Helical" evidence="4">
    <location>
        <begin position="1388"/>
        <end position="1412"/>
    </location>
</feature>
<dbReference type="EMBL" id="JALLPB020000005">
    <property type="protein sequence ID" value="KAL3827294.1"/>
    <property type="molecule type" value="Genomic_DNA"/>
</dbReference>
<dbReference type="Gene3D" id="2.40.30.10">
    <property type="entry name" value="Translation factors"/>
    <property type="match status" value="1"/>
</dbReference>
<name>A0ABD3SRR6_9STRA</name>
<accession>A0ABD3SRR6</accession>
<feature type="domain" description="EF-hand" evidence="5">
    <location>
        <begin position="1770"/>
        <end position="1805"/>
    </location>
</feature>
<keyword evidence="3" id="KW-0342">GTP-binding</keyword>
<keyword evidence="7" id="KW-1185">Reference proteome</keyword>
<evidence type="ECO:0000313" key="7">
    <source>
        <dbReference type="Proteomes" id="UP001530377"/>
    </source>
</evidence>
<dbReference type="InterPro" id="IPR050100">
    <property type="entry name" value="TRAFAC_GTPase_members"/>
</dbReference>
<feature type="transmembrane region" description="Helical" evidence="4">
    <location>
        <begin position="1424"/>
        <end position="1448"/>
    </location>
</feature>
<dbReference type="Gene3D" id="3.40.50.300">
    <property type="entry name" value="P-loop containing nucleotide triphosphate hydrolases"/>
    <property type="match status" value="1"/>
</dbReference>
<proteinExistence type="predicted"/>
<dbReference type="InterPro" id="IPR011992">
    <property type="entry name" value="EF-hand-dom_pair"/>
</dbReference>
<keyword evidence="4" id="KW-1133">Transmembrane helix</keyword>
<evidence type="ECO:0000256" key="1">
    <source>
        <dbReference type="ARBA" id="ARBA00022741"/>
    </source>
</evidence>
<evidence type="ECO:0000256" key="4">
    <source>
        <dbReference type="SAM" id="Phobius"/>
    </source>
</evidence>
<evidence type="ECO:0000259" key="5">
    <source>
        <dbReference type="PROSITE" id="PS50222"/>
    </source>
</evidence>
<keyword evidence="2" id="KW-0106">Calcium</keyword>
<reference evidence="6 7" key="1">
    <citation type="submission" date="2024-10" db="EMBL/GenBank/DDBJ databases">
        <title>Updated reference genomes for cyclostephanoid diatoms.</title>
        <authorList>
            <person name="Roberts W.R."/>
            <person name="Alverson A.J."/>
        </authorList>
    </citation>
    <scope>NUCLEOTIDE SEQUENCE [LARGE SCALE GENOMIC DNA]</scope>
    <source>
        <strain evidence="6 7">AJA228-03</strain>
    </source>
</reference>
<keyword evidence="4" id="KW-0472">Membrane</keyword>
<evidence type="ECO:0000256" key="2">
    <source>
        <dbReference type="ARBA" id="ARBA00022837"/>
    </source>
</evidence>
<dbReference type="Gene3D" id="1.10.238.10">
    <property type="entry name" value="EF-hand"/>
    <property type="match status" value="1"/>
</dbReference>
<dbReference type="Proteomes" id="UP001530377">
    <property type="component" value="Unassembled WGS sequence"/>
</dbReference>
<dbReference type="InterPro" id="IPR027417">
    <property type="entry name" value="P-loop_NTPase"/>
</dbReference>
<organism evidence="6 7">
    <name type="scientific">Cyclostephanos tholiformis</name>
    <dbReference type="NCBI Taxonomy" id="382380"/>
    <lineage>
        <taxon>Eukaryota</taxon>
        <taxon>Sar</taxon>
        <taxon>Stramenopiles</taxon>
        <taxon>Ochrophyta</taxon>
        <taxon>Bacillariophyta</taxon>
        <taxon>Coscinodiscophyceae</taxon>
        <taxon>Thalassiosirophycidae</taxon>
        <taxon>Stephanodiscales</taxon>
        <taxon>Stephanodiscaceae</taxon>
        <taxon>Cyclostephanos</taxon>
    </lineage>
</organism>
<dbReference type="InterPro" id="IPR002048">
    <property type="entry name" value="EF_hand_dom"/>
</dbReference>
<dbReference type="InterPro" id="IPR000795">
    <property type="entry name" value="T_Tr_GTP-bd_dom"/>
</dbReference>
<dbReference type="PANTHER" id="PTHR23115">
    <property type="entry name" value="TRANSLATION FACTOR"/>
    <property type="match status" value="1"/>
</dbReference>
<comment type="caution">
    <text evidence="6">The sequence shown here is derived from an EMBL/GenBank/DDBJ whole genome shotgun (WGS) entry which is preliminary data.</text>
</comment>
<dbReference type="PROSITE" id="PS00018">
    <property type="entry name" value="EF_HAND_1"/>
    <property type="match status" value="2"/>
</dbReference>
<dbReference type="GO" id="GO:0005525">
    <property type="term" value="F:GTP binding"/>
    <property type="evidence" value="ECO:0007669"/>
    <property type="project" value="UniProtKB-KW"/>
</dbReference>
<evidence type="ECO:0000313" key="6">
    <source>
        <dbReference type="EMBL" id="KAL3827294.1"/>
    </source>
</evidence>
<gene>
    <name evidence="6" type="ORF">ACHAXA_005040</name>
</gene>